<dbReference type="PANTHER" id="PTHR35984:SF1">
    <property type="entry name" value="PERIPLASMIC SERINE PROTEASE"/>
    <property type="match status" value="1"/>
</dbReference>
<evidence type="ECO:0008006" key="3">
    <source>
        <dbReference type="Google" id="ProtNLM"/>
    </source>
</evidence>
<dbReference type="RefSeq" id="WP_208315729.1">
    <property type="nucleotide sequence ID" value="NZ_JAELYA010000008.1"/>
</dbReference>
<dbReference type="Proteomes" id="UP000669060">
    <property type="component" value="Unassembled WGS sequence"/>
</dbReference>
<accession>A0ABS3TUS4</accession>
<evidence type="ECO:0000313" key="1">
    <source>
        <dbReference type="EMBL" id="MBO3277426.1"/>
    </source>
</evidence>
<reference evidence="1 2" key="1">
    <citation type="submission" date="2020-12" db="EMBL/GenBank/DDBJ databases">
        <title>Pseudomonas schmalbachii sp. nov. isolated from millipede gut.</title>
        <authorList>
            <person name="Shelomi M."/>
        </authorList>
    </citation>
    <scope>NUCLEOTIDE SEQUENCE [LARGE SCALE GENOMIC DNA]</scope>
    <source>
        <strain evidence="1 2">Milli4</strain>
    </source>
</reference>
<dbReference type="InterPro" id="IPR029045">
    <property type="entry name" value="ClpP/crotonase-like_dom_sf"/>
</dbReference>
<dbReference type="PANTHER" id="PTHR35984">
    <property type="entry name" value="PERIPLASMIC SERINE PROTEASE"/>
    <property type="match status" value="1"/>
</dbReference>
<dbReference type="Pfam" id="PF01972">
    <property type="entry name" value="SDH_protease"/>
    <property type="match status" value="1"/>
</dbReference>
<evidence type="ECO:0000313" key="2">
    <source>
        <dbReference type="Proteomes" id="UP000669060"/>
    </source>
</evidence>
<dbReference type="SUPFAM" id="SSF52096">
    <property type="entry name" value="ClpP/crotonase"/>
    <property type="match status" value="1"/>
</dbReference>
<protein>
    <recommendedName>
        <fullName evidence="3">Serine dehydrogenasease</fullName>
    </recommendedName>
</protein>
<sequence length="312" mass="35076">MPSLDNHILMALTHYRQQISSHFQCPVLAYSGPIHPAVLSSYVAAIESVADQRSAVKANRAVLLSQQAANPSLQIEIPPEQMDGRICIVLATPGGVVEAVEKMVEVTRHHFSEVFFVVPTAAMSAGTIFCMSGDKIFMDYTSSLGPIDPQVPLSDGQLVPALGYIDKVNELIEKSAQGKLTDAEFMMLQRLDLATLRRYEQARDLSVSLLKQWLVKYKFKDWTAHRTNNPGQPVTLQEKEARAEQIAKDLSDNNRWHSHGRMIGINTLTTGLKLEIEDYSQDDQLRQNLRIYSELLAEHTERQQAVFMLHYT</sequence>
<dbReference type="EMBL" id="JAELYA010000008">
    <property type="protein sequence ID" value="MBO3277426.1"/>
    <property type="molecule type" value="Genomic_DNA"/>
</dbReference>
<name>A0ABS3TUS4_9PSED</name>
<comment type="caution">
    <text evidence="1">The sequence shown here is derived from an EMBL/GenBank/DDBJ whole genome shotgun (WGS) entry which is preliminary data.</text>
</comment>
<dbReference type="Gene3D" id="3.90.226.10">
    <property type="entry name" value="2-enoyl-CoA Hydratase, Chain A, domain 1"/>
    <property type="match status" value="1"/>
</dbReference>
<keyword evidence="2" id="KW-1185">Reference proteome</keyword>
<dbReference type="InterPro" id="IPR002825">
    <property type="entry name" value="Pept_S49_ser-pept_pro"/>
</dbReference>
<gene>
    <name evidence="1" type="ORF">JFY56_19595</name>
</gene>
<organism evidence="1 2">
    <name type="scientific">Pseudomonas schmalbachii</name>
    <dbReference type="NCBI Taxonomy" id="2816993"/>
    <lineage>
        <taxon>Bacteria</taxon>
        <taxon>Pseudomonadati</taxon>
        <taxon>Pseudomonadota</taxon>
        <taxon>Gammaproteobacteria</taxon>
        <taxon>Pseudomonadales</taxon>
        <taxon>Pseudomonadaceae</taxon>
        <taxon>Pseudomonas</taxon>
    </lineage>
</organism>
<proteinExistence type="predicted"/>